<proteinExistence type="predicted"/>
<reference evidence="2 3" key="1">
    <citation type="submission" date="2018-04" db="EMBL/GenBank/DDBJ databases">
        <authorList>
            <person name="Zhang X."/>
            <person name="Yuan J."/>
            <person name="Li F."/>
            <person name="Xiang J."/>
        </authorList>
    </citation>
    <scope>NUCLEOTIDE SEQUENCE [LARGE SCALE GENOMIC DNA]</scope>
    <source>
        <tissue evidence="2">Muscle</tissue>
    </source>
</reference>
<feature type="compositionally biased region" description="Basic and acidic residues" evidence="1">
    <location>
        <begin position="151"/>
        <end position="162"/>
    </location>
</feature>
<gene>
    <name evidence="2" type="ORF">C7M84_015808</name>
</gene>
<dbReference type="AlphaFoldDB" id="A0A3R7M3G0"/>
<reference evidence="2 3" key="2">
    <citation type="submission" date="2019-01" db="EMBL/GenBank/DDBJ databases">
        <title>The decoding of complex shrimp genome reveals the adaptation for benthos swimmer, frequently molting mechanism and breeding impact on genome.</title>
        <authorList>
            <person name="Sun Y."/>
            <person name="Gao Y."/>
            <person name="Yu Y."/>
        </authorList>
    </citation>
    <scope>NUCLEOTIDE SEQUENCE [LARGE SCALE GENOMIC DNA]</scope>
    <source>
        <tissue evidence="2">Muscle</tissue>
    </source>
</reference>
<organism evidence="2 3">
    <name type="scientific">Penaeus vannamei</name>
    <name type="common">Whiteleg shrimp</name>
    <name type="synonym">Litopenaeus vannamei</name>
    <dbReference type="NCBI Taxonomy" id="6689"/>
    <lineage>
        <taxon>Eukaryota</taxon>
        <taxon>Metazoa</taxon>
        <taxon>Ecdysozoa</taxon>
        <taxon>Arthropoda</taxon>
        <taxon>Crustacea</taxon>
        <taxon>Multicrustacea</taxon>
        <taxon>Malacostraca</taxon>
        <taxon>Eumalacostraca</taxon>
        <taxon>Eucarida</taxon>
        <taxon>Decapoda</taxon>
        <taxon>Dendrobranchiata</taxon>
        <taxon>Penaeoidea</taxon>
        <taxon>Penaeidae</taxon>
        <taxon>Penaeus</taxon>
    </lineage>
</organism>
<dbReference type="Proteomes" id="UP000283509">
    <property type="component" value="Unassembled WGS sequence"/>
</dbReference>
<feature type="compositionally biased region" description="Gly residues" evidence="1">
    <location>
        <begin position="135"/>
        <end position="149"/>
    </location>
</feature>
<evidence type="ECO:0000256" key="1">
    <source>
        <dbReference type="SAM" id="MobiDB-lite"/>
    </source>
</evidence>
<feature type="region of interest" description="Disordered" evidence="1">
    <location>
        <begin position="1"/>
        <end position="30"/>
    </location>
</feature>
<feature type="region of interest" description="Disordered" evidence="1">
    <location>
        <begin position="132"/>
        <end position="172"/>
    </location>
</feature>
<sequence>MKTIPNKAWPAIRTAGGARPHRRRDSGEVSRSCSRLAELLDSSSLSVRRRGSPGLSGSAWPCRRELWMSSINATTDSRKVLCTSAPSPAASSRPCGLVLLLRLPPHPTRMAPPPPALRPLLLRAGSSQALLLGRPGPGAGRGSGGGARRGWGRDRDGEDVQGRGRGGRRGHARVVDAAAVALRPLEFPDDLVVLVQEALELRQPRRRLRLREGSGSGGPGSERGQDGVRRVAERGRGCQIGVGGVRLGRGVTLGSGGVTLGRGVTLRSRGVRLGSGCQIGVGGGVGGVTLGSGVSDWGRGVRLGQGVSDWGRGCQIGVGGSHWGQGCHMGSGVSDWVGGVRLGRGVTLRSRVSHWGRGQIGVRGCHIGGRGVRLGGVSDWGRGCQNKDGEPQS</sequence>
<keyword evidence="3" id="KW-1185">Reference proteome</keyword>
<comment type="caution">
    <text evidence="2">The sequence shown here is derived from an EMBL/GenBank/DDBJ whole genome shotgun (WGS) entry which is preliminary data.</text>
</comment>
<name>A0A3R7M3G0_PENVA</name>
<dbReference type="EMBL" id="QCYY01002982">
    <property type="protein sequence ID" value="ROT66190.1"/>
    <property type="molecule type" value="Genomic_DNA"/>
</dbReference>
<evidence type="ECO:0000313" key="2">
    <source>
        <dbReference type="EMBL" id="ROT66190.1"/>
    </source>
</evidence>
<protein>
    <submittedName>
        <fullName evidence="2">Uncharacterized protein</fullName>
    </submittedName>
</protein>
<evidence type="ECO:0000313" key="3">
    <source>
        <dbReference type="Proteomes" id="UP000283509"/>
    </source>
</evidence>
<accession>A0A3R7M3G0</accession>